<name>S3BFF0_9BURK</name>
<dbReference type="HOGENOM" id="CLU_2476372_0_0_4"/>
<keyword evidence="2" id="KW-1185">Reference proteome</keyword>
<dbReference type="PATRIC" id="fig|1203554.3.peg.1237"/>
<accession>S3BFF0</accession>
<dbReference type="Proteomes" id="UP000014400">
    <property type="component" value="Unassembled WGS sequence"/>
</dbReference>
<dbReference type="STRING" id="1203554.HMPREF1476_01193"/>
<sequence>MEAITSLNTKISVTDKELFVKTTEALGLTPSGAIKIFVRMFNQCGGFPFEVRTVPLVNYNNPNILKPEIRNENVVLPASWREDDDYDHDDAK</sequence>
<comment type="caution">
    <text evidence="1">The sequence shown here is derived from an EMBL/GenBank/DDBJ whole genome shotgun (WGS) entry which is preliminary data.</text>
</comment>
<dbReference type="Gene3D" id="1.10.1220.10">
    <property type="entry name" value="Met repressor-like"/>
    <property type="match status" value="1"/>
</dbReference>
<gene>
    <name evidence="1" type="ORF">HMPREF1476_01193</name>
</gene>
<evidence type="ECO:0008006" key="3">
    <source>
        <dbReference type="Google" id="ProtNLM"/>
    </source>
</evidence>
<dbReference type="GO" id="GO:0006355">
    <property type="term" value="P:regulation of DNA-templated transcription"/>
    <property type="evidence" value="ECO:0007669"/>
    <property type="project" value="InterPro"/>
</dbReference>
<proteinExistence type="predicted"/>
<reference evidence="1 2" key="1">
    <citation type="submission" date="2013-04" db="EMBL/GenBank/DDBJ databases">
        <title>The Genome Sequence of Sutterella wadsworthensis HGA0223.</title>
        <authorList>
            <consortium name="The Broad Institute Genomics Platform"/>
            <person name="Earl A."/>
            <person name="Ward D."/>
            <person name="Feldgarden M."/>
            <person name="Gevers D."/>
            <person name="Schmidt T.M."/>
            <person name="Dover J."/>
            <person name="Dai D."/>
            <person name="Walker B."/>
            <person name="Young S."/>
            <person name="Zeng Q."/>
            <person name="Gargeya S."/>
            <person name="Fitzgerald M."/>
            <person name="Haas B."/>
            <person name="Abouelleil A."/>
            <person name="Allen A.W."/>
            <person name="Alvarado L."/>
            <person name="Arachchi H.M."/>
            <person name="Berlin A.M."/>
            <person name="Chapman S.B."/>
            <person name="Gainer-Dewar J."/>
            <person name="Goldberg J."/>
            <person name="Griggs A."/>
            <person name="Gujja S."/>
            <person name="Hansen M."/>
            <person name="Howarth C."/>
            <person name="Imamovic A."/>
            <person name="Ireland A."/>
            <person name="Larimer J."/>
            <person name="McCowan C."/>
            <person name="Murphy C."/>
            <person name="Pearson M."/>
            <person name="Poon T.W."/>
            <person name="Priest M."/>
            <person name="Roberts A."/>
            <person name="Saif S."/>
            <person name="Shea T."/>
            <person name="Sisk P."/>
            <person name="Sykes S."/>
            <person name="Wortman J."/>
            <person name="Nusbaum C."/>
            <person name="Birren B."/>
        </authorList>
    </citation>
    <scope>NUCLEOTIDE SEQUENCE [LARGE SCALE GENOMIC DNA]</scope>
    <source>
        <strain evidence="1 2">HGA0223</strain>
    </source>
</reference>
<organism evidence="1 2">
    <name type="scientific">Sutterella wadsworthensis HGA0223</name>
    <dbReference type="NCBI Taxonomy" id="1203554"/>
    <lineage>
        <taxon>Bacteria</taxon>
        <taxon>Pseudomonadati</taxon>
        <taxon>Pseudomonadota</taxon>
        <taxon>Betaproteobacteria</taxon>
        <taxon>Burkholderiales</taxon>
        <taxon>Sutterellaceae</taxon>
        <taxon>Sutterella</taxon>
    </lineage>
</organism>
<evidence type="ECO:0000313" key="1">
    <source>
        <dbReference type="EMBL" id="EPD99156.1"/>
    </source>
</evidence>
<dbReference type="AlphaFoldDB" id="S3BFF0"/>
<dbReference type="InterPro" id="IPR013321">
    <property type="entry name" value="Arc_rbn_hlx_hlx"/>
</dbReference>
<dbReference type="eggNOG" id="ENOG50339H1">
    <property type="taxonomic scope" value="Bacteria"/>
</dbReference>
<dbReference type="EMBL" id="ATCF01000017">
    <property type="protein sequence ID" value="EPD99156.1"/>
    <property type="molecule type" value="Genomic_DNA"/>
</dbReference>
<evidence type="ECO:0000313" key="2">
    <source>
        <dbReference type="Proteomes" id="UP000014400"/>
    </source>
</evidence>
<protein>
    <recommendedName>
        <fullName evidence="3">RelB/DinJ family addiction module antitoxin</fullName>
    </recommendedName>
</protein>